<reference evidence="1 2" key="1">
    <citation type="submission" date="2019-06" db="EMBL/GenBank/DDBJ databases">
        <title>Sequencing the genomes of 1000 actinobacteria strains.</title>
        <authorList>
            <person name="Klenk H.-P."/>
        </authorList>
    </citation>
    <scope>NUCLEOTIDE SEQUENCE [LARGE SCALE GENOMIC DNA]</scope>
    <source>
        <strain evidence="1 2">DSM 43866</strain>
    </source>
</reference>
<dbReference type="EMBL" id="VIWY01000003">
    <property type="protein sequence ID" value="TWG21059.1"/>
    <property type="molecule type" value="Genomic_DNA"/>
</dbReference>
<comment type="caution">
    <text evidence="1">The sequence shown here is derived from an EMBL/GenBank/DDBJ whole genome shotgun (WGS) entry which is preliminary data.</text>
</comment>
<gene>
    <name evidence="1" type="ORF">FHX34_103589</name>
</gene>
<keyword evidence="2" id="KW-1185">Reference proteome</keyword>
<protein>
    <submittedName>
        <fullName evidence="1">Uncharacterized protein</fullName>
    </submittedName>
</protein>
<dbReference type="Proteomes" id="UP000320239">
    <property type="component" value="Unassembled WGS sequence"/>
</dbReference>
<dbReference type="AlphaFoldDB" id="A0A561WB27"/>
<name>A0A561WB27_ACTTI</name>
<accession>A0A561WB27</accession>
<organism evidence="1 2">
    <name type="scientific">Actinoplanes teichomyceticus</name>
    <dbReference type="NCBI Taxonomy" id="1867"/>
    <lineage>
        <taxon>Bacteria</taxon>
        <taxon>Bacillati</taxon>
        <taxon>Actinomycetota</taxon>
        <taxon>Actinomycetes</taxon>
        <taxon>Micromonosporales</taxon>
        <taxon>Micromonosporaceae</taxon>
        <taxon>Actinoplanes</taxon>
    </lineage>
</organism>
<sequence>MRPCSLEGAGPHALEGARWGGDDYRALRPAWPLLRAAPRCARGAAPVCAVRLEGFFAAADRIRAAAAVVIAVERLLPLPLFLPDLVICAVSRPPGRATRKP</sequence>
<evidence type="ECO:0000313" key="1">
    <source>
        <dbReference type="EMBL" id="TWG21059.1"/>
    </source>
</evidence>
<proteinExistence type="predicted"/>
<evidence type="ECO:0000313" key="2">
    <source>
        <dbReference type="Proteomes" id="UP000320239"/>
    </source>
</evidence>